<keyword evidence="1" id="KW-1133">Transmembrane helix</keyword>
<evidence type="ECO:0008006" key="4">
    <source>
        <dbReference type="Google" id="ProtNLM"/>
    </source>
</evidence>
<dbReference type="EMBL" id="JAOWKX010000004">
    <property type="protein sequence ID" value="MCV2884897.1"/>
    <property type="molecule type" value="Genomic_DNA"/>
</dbReference>
<keyword evidence="1" id="KW-0472">Membrane</keyword>
<evidence type="ECO:0000256" key="1">
    <source>
        <dbReference type="SAM" id="Phobius"/>
    </source>
</evidence>
<name>A0ABT3A8I4_9ALTE</name>
<keyword evidence="1" id="KW-0812">Transmembrane</keyword>
<evidence type="ECO:0000313" key="3">
    <source>
        <dbReference type="Proteomes" id="UP001652504"/>
    </source>
</evidence>
<feature type="transmembrane region" description="Helical" evidence="1">
    <location>
        <begin position="12"/>
        <end position="33"/>
    </location>
</feature>
<dbReference type="Proteomes" id="UP001652504">
    <property type="component" value="Unassembled WGS sequence"/>
</dbReference>
<accession>A0ABT3A8I4</accession>
<organism evidence="2 3">
    <name type="scientific">Fluctibacter corallii</name>
    <dbReference type="NCBI Taxonomy" id="2984329"/>
    <lineage>
        <taxon>Bacteria</taxon>
        <taxon>Pseudomonadati</taxon>
        <taxon>Pseudomonadota</taxon>
        <taxon>Gammaproteobacteria</taxon>
        <taxon>Alteromonadales</taxon>
        <taxon>Alteromonadaceae</taxon>
        <taxon>Fluctibacter</taxon>
    </lineage>
</organism>
<protein>
    <recommendedName>
        <fullName evidence="4">Bacterial extracellular solute-binding proteins, family 3</fullName>
    </recommendedName>
</protein>
<reference evidence="2 3" key="1">
    <citation type="submission" date="2022-10" db="EMBL/GenBank/DDBJ databases">
        <title>Aestuariibacter sp. AA17 isolated from Montipora capitata coral fragment.</title>
        <authorList>
            <person name="Emsley S.A."/>
            <person name="Pfannmuller K.M."/>
            <person name="Loughran R.M."/>
            <person name="Shlafstein M."/>
            <person name="Papke E."/>
            <person name="Saw J.H."/>
            <person name="Ushijima B."/>
            <person name="Videau P."/>
        </authorList>
    </citation>
    <scope>NUCLEOTIDE SEQUENCE [LARGE SCALE GENOMIC DNA]</scope>
    <source>
        <strain evidence="2 3">AA17</strain>
    </source>
</reference>
<comment type="caution">
    <text evidence="2">The sequence shown here is derived from an EMBL/GenBank/DDBJ whole genome shotgun (WGS) entry which is preliminary data.</text>
</comment>
<gene>
    <name evidence="2" type="ORF">OE749_09330</name>
</gene>
<keyword evidence="3" id="KW-1185">Reference proteome</keyword>
<sequence length="298" mass="34559">MEHWVTGCNRLFQWIFAIVFLWCIGLTVSMPYAKERSIHFSADSPSFINIINNRLAPIGMAEATHLLLFEQMNQWPAIHYIAKGRTQDKLDSDSPACTFFKVKTPQREKHYIFSLPTDVFLGVRLYQHKSSTPIPTAYLNDEGAVSSLTSYFNHFSEHSLLLIADHQYGGELDHELRALRQANWYRLEGIDPYLTFMQMFLKRRVDFTFVYPASLVTFPDISQQLRSYAVEGVPDFVSSHIMCNNTPETHRFLARVNEALQRLYSSQAFMQALLDFTPISEHDFIKRLVTSRRFLLGE</sequence>
<evidence type="ECO:0000313" key="2">
    <source>
        <dbReference type="EMBL" id="MCV2884897.1"/>
    </source>
</evidence>
<dbReference type="RefSeq" id="WP_263712179.1">
    <property type="nucleotide sequence ID" value="NZ_JAOWKX010000004.1"/>
</dbReference>
<proteinExistence type="predicted"/>